<gene>
    <name evidence="1" type="ORF">TTHERM_00576880</name>
</gene>
<dbReference type="EMBL" id="GG662798">
    <property type="protein sequence ID" value="EAR89133.2"/>
    <property type="molecule type" value="Genomic_DNA"/>
</dbReference>
<evidence type="ECO:0008006" key="3">
    <source>
        <dbReference type="Google" id="ProtNLM"/>
    </source>
</evidence>
<dbReference type="InterPro" id="IPR032675">
    <property type="entry name" value="LRR_dom_sf"/>
</dbReference>
<proteinExistence type="predicted"/>
<evidence type="ECO:0000313" key="2">
    <source>
        <dbReference type="Proteomes" id="UP000009168"/>
    </source>
</evidence>
<dbReference type="AlphaFoldDB" id="Q22V15"/>
<dbReference type="GeneID" id="7834677"/>
<keyword evidence="2" id="KW-1185">Reference proteome</keyword>
<name>Q22V15_TETTS</name>
<dbReference type="Gene3D" id="3.80.10.10">
    <property type="entry name" value="Ribonuclease Inhibitor"/>
    <property type="match status" value="2"/>
</dbReference>
<reference evidence="2" key="1">
    <citation type="journal article" date="2006" name="PLoS Biol.">
        <title>Macronuclear genome sequence of the ciliate Tetrahymena thermophila, a model eukaryote.</title>
        <authorList>
            <person name="Eisen J.A."/>
            <person name="Coyne R.S."/>
            <person name="Wu M."/>
            <person name="Wu D."/>
            <person name="Thiagarajan M."/>
            <person name="Wortman J.R."/>
            <person name="Badger J.H."/>
            <person name="Ren Q."/>
            <person name="Amedeo P."/>
            <person name="Jones K.M."/>
            <person name="Tallon L.J."/>
            <person name="Delcher A.L."/>
            <person name="Salzberg S.L."/>
            <person name="Silva J.C."/>
            <person name="Haas B.J."/>
            <person name="Majoros W.H."/>
            <person name="Farzad M."/>
            <person name="Carlton J.M."/>
            <person name="Smith R.K. Jr."/>
            <person name="Garg J."/>
            <person name="Pearlman R.E."/>
            <person name="Karrer K.M."/>
            <person name="Sun L."/>
            <person name="Manning G."/>
            <person name="Elde N.C."/>
            <person name="Turkewitz A.P."/>
            <person name="Asai D.J."/>
            <person name="Wilkes D.E."/>
            <person name="Wang Y."/>
            <person name="Cai H."/>
            <person name="Collins K."/>
            <person name="Stewart B.A."/>
            <person name="Lee S.R."/>
            <person name="Wilamowska K."/>
            <person name="Weinberg Z."/>
            <person name="Ruzzo W.L."/>
            <person name="Wloga D."/>
            <person name="Gaertig J."/>
            <person name="Frankel J."/>
            <person name="Tsao C.-C."/>
            <person name="Gorovsky M.A."/>
            <person name="Keeling P.J."/>
            <person name="Waller R.F."/>
            <person name="Patron N.J."/>
            <person name="Cherry J.M."/>
            <person name="Stover N.A."/>
            <person name="Krieger C.J."/>
            <person name="del Toro C."/>
            <person name="Ryder H.F."/>
            <person name="Williamson S.C."/>
            <person name="Barbeau R.A."/>
            <person name="Hamilton E.P."/>
            <person name="Orias E."/>
        </authorList>
    </citation>
    <scope>NUCLEOTIDE SEQUENCE [LARGE SCALE GENOMIC DNA]</scope>
    <source>
        <strain evidence="2">SB210</strain>
    </source>
</reference>
<dbReference type="KEGG" id="tet:TTHERM_00576880"/>
<dbReference type="Proteomes" id="UP000009168">
    <property type="component" value="Unassembled WGS sequence"/>
</dbReference>
<dbReference type="HOGENOM" id="CLU_463471_0_0_1"/>
<accession>Q22V15</accession>
<organism evidence="1 2">
    <name type="scientific">Tetrahymena thermophila (strain SB210)</name>
    <dbReference type="NCBI Taxonomy" id="312017"/>
    <lineage>
        <taxon>Eukaryota</taxon>
        <taxon>Sar</taxon>
        <taxon>Alveolata</taxon>
        <taxon>Ciliophora</taxon>
        <taxon>Intramacronucleata</taxon>
        <taxon>Oligohymenophorea</taxon>
        <taxon>Hymenostomatida</taxon>
        <taxon>Tetrahymenina</taxon>
        <taxon>Tetrahymenidae</taxon>
        <taxon>Tetrahymena</taxon>
    </lineage>
</organism>
<sequence length="660" mass="76181">MQTYQLVQSMLDIGFDTYISFLNERMKIILRRMEIRQIQITENIESRYLLPQIQYLSVEIERDIVYSLDRLAQFFASIPQNSDLKQLQITIHEGNEIYDEGCQIITNFIASNSKTLNSLDLKIEQILDYNMIDEEGGIHLGQCLLQLTNLEKLILEIGKNVNIQGNVAAKLLQGLKHLSLNYFKLRLFPKEIDDQGFVDMQNELTQIKSLQTLDLSIILYGDNAGIYANGFKYLGMNLPQLDNLKVLDFQFYGPPISIVQSNNLVSQIYKLKYLEQFKMDIQPLASSQVQIDSFLQSLSKCQKLNKLHITLPSFIFSISSHQFEEEIQIPFQNLLDFEFKFENVSLSEEASNAIGQQISKMIKLENLKIQLRNNGDSVDSTVKNIMKGVEYCSYLKNFFFEIGSKNKVQSEGVRCLIGSLQNKQCLNNLMIKFEIGNKIESKSLDNFQEVSKTLSSLQALTLEIKESNLKSQDIVVLKNSLRNLQVLKEFNIIFNRNLGLQNENEIEERDKITQNFGELIGAIKSIEVLKFYFVQYQKLSQLNQNHIFNGLGSGLFNLKVLHIMLANQIELNSESFQLLQNALSKCNSLIELELKLQSLRHNQDQNEIRLYNILNSCNNLIKFSYEVYTSGFLIYNLGQEMKRLKKNAMRKKKIIVLNKL</sequence>
<dbReference type="InParanoid" id="Q22V15"/>
<dbReference type="RefSeq" id="XP_001009378.2">
    <property type="nucleotide sequence ID" value="XM_001009378.2"/>
</dbReference>
<evidence type="ECO:0000313" key="1">
    <source>
        <dbReference type="EMBL" id="EAR89133.2"/>
    </source>
</evidence>
<dbReference type="SUPFAM" id="SSF52047">
    <property type="entry name" value="RNI-like"/>
    <property type="match status" value="2"/>
</dbReference>
<dbReference type="OrthoDB" id="120976at2759"/>
<protein>
    <recommendedName>
        <fullName evidence="3">Kinase domain protein</fullName>
    </recommendedName>
</protein>